<organism evidence="1 2">
    <name type="scientific">Adineta ricciae</name>
    <name type="common">Rotifer</name>
    <dbReference type="NCBI Taxonomy" id="249248"/>
    <lineage>
        <taxon>Eukaryota</taxon>
        <taxon>Metazoa</taxon>
        <taxon>Spiralia</taxon>
        <taxon>Gnathifera</taxon>
        <taxon>Rotifera</taxon>
        <taxon>Eurotatoria</taxon>
        <taxon>Bdelloidea</taxon>
        <taxon>Adinetida</taxon>
        <taxon>Adinetidae</taxon>
        <taxon>Adineta</taxon>
    </lineage>
</organism>
<protein>
    <submittedName>
        <fullName evidence="1">Uncharacterized protein</fullName>
    </submittedName>
</protein>
<evidence type="ECO:0000313" key="2">
    <source>
        <dbReference type="Proteomes" id="UP000663828"/>
    </source>
</evidence>
<accession>A0A815BQX6</accession>
<name>A0A815BQX6_ADIRI</name>
<comment type="caution">
    <text evidence="1">The sequence shown here is derived from an EMBL/GenBank/DDBJ whole genome shotgun (WGS) entry which is preliminary data.</text>
</comment>
<dbReference type="EMBL" id="CAJNOR010002309">
    <property type="protein sequence ID" value="CAF1276264.1"/>
    <property type="molecule type" value="Genomic_DNA"/>
</dbReference>
<proteinExistence type="predicted"/>
<reference evidence="1" key="1">
    <citation type="submission" date="2021-02" db="EMBL/GenBank/DDBJ databases">
        <authorList>
            <person name="Nowell W R."/>
        </authorList>
    </citation>
    <scope>NUCLEOTIDE SEQUENCE</scope>
</reference>
<gene>
    <name evidence="1" type="ORF">XAT740_LOCUS27570</name>
</gene>
<dbReference type="AlphaFoldDB" id="A0A815BQX6"/>
<dbReference type="Proteomes" id="UP000663828">
    <property type="component" value="Unassembled WGS sequence"/>
</dbReference>
<evidence type="ECO:0000313" key="1">
    <source>
        <dbReference type="EMBL" id="CAF1276264.1"/>
    </source>
</evidence>
<keyword evidence="2" id="KW-1185">Reference proteome</keyword>
<sequence length="104" mass="11341">MVVGSSTNSTRVNERNAMLLLVNPNNLLAEWIELYHKLMNRTTVIKPATYESSDDEEEEIVNARSVPAGQEPTGIGENCAGIEKSCIGSDSDFNGSSRQNDRPG</sequence>